<feature type="binding site" description="axial binding residue" evidence="1">
    <location>
        <position position="148"/>
    </location>
    <ligand>
        <name>heme</name>
        <dbReference type="ChEBI" id="CHEBI:30413"/>
    </ligand>
    <ligandPart>
        <name>Fe</name>
        <dbReference type="ChEBI" id="CHEBI:18248"/>
    </ligandPart>
</feature>
<comment type="cofactor">
    <cofactor evidence="1">
        <name>heme</name>
        <dbReference type="ChEBI" id="CHEBI:30413"/>
    </cofactor>
</comment>
<dbReference type="EMBL" id="MTKT01004293">
    <property type="protein sequence ID" value="OWM72124.1"/>
    <property type="molecule type" value="Genomic_DNA"/>
</dbReference>
<dbReference type="PRINTS" id="PR00463">
    <property type="entry name" value="EP450I"/>
</dbReference>
<dbReference type="Proteomes" id="UP000197138">
    <property type="component" value="Unassembled WGS sequence"/>
</dbReference>
<dbReference type="GO" id="GO:0004497">
    <property type="term" value="F:monooxygenase activity"/>
    <property type="evidence" value="ECO:0007669"/>
    <property type="project" value="InterPro"/>
</dbReference>
<dbReference type="Pfam" id="PF00067">
    <property type="entry name" value="p450"/>
    <property type="match status" value="1"/>
</dbReference>
<accession>A0A218WGZ6</accession>
<dbReference type="InterPro" id="IPR036396">
    <property type="entry name" value="Cyt_P450_sf"/>
</dbReference>
<dbReference type="GO" id="GO:0016705">
    <property type="term" value="F:oxidoreductase activity, acting on paired donors, with incorporation or reduction of molecular oxygen"/>
    <property type="evidence" value="ECO:0007669"/>
    <property type="project" value="InterPro"/>
</dbReference>
<evidence type="ECO:0000313" key="3">
    <source>
        <dbReference type="Proteomes" id="UP000197138"/>
    </source>
</evidence>
<protein>
    <recommendedName>
        <fullName evidence="4">Phenylalanine N-monooxygenase-like</fullName>
    </recommendedName>
</protein>
<dbReference type="AlphaFoldDB" id="A0A218WGZ6"/>
<sequence length="210" mass="23695">MIAGIDNPANAVEWAMAEILNKADEEVDKVVGKERLVQEQDIPNLNYIKACAREAFRLHPLHSFNPPHLSLSETVVAGYRMPKGSHDILSQRGLGKNPKVWDRPLELRPERHLFTGGDANRCNGSPKEVLLTEPKLRFISFSTGRRGCIRITLGTVMTVMPLARIVQEFLWMKPPELSKISLEKSDRDLSLANLLVVCVKHRLPSRLYVP</sequence>
<organism evidence="2 3">
    <name type="scientific">Punica granatum</name>
    <name type="common">Pomegranate</name>
    <dbReference type="NCBI Taxonomy" id="22663"/>
    <lineage>
        <taxon>Eukaryota</taxon>
        <taxon>Viridiplantae</taxon>
        <taxon>Streptophyta</taxon>
        <taxon>Embryophyta</taxon>
        <taxon>Tracheophyta</taxon>
        <taxon>Spermatophyta</taxon>
        <taxon>Magnoliopsida</taxon>
        <taxon>eudicotyledons</taxon>
        <taxon>Gunneridae</taxon>
        <taxon>Pentapetalae</taxon>
        <taxon>rosids</taxon>
        <taxon>malvids</taxon>
        <taxon>Myrtales</taxon>
        <taxon>Lythraceae</taxon>
        <taxon>Punica</taxon>
    </lineage>
</organism>
<proteinExistence type="predicted"/>
<comment type="caution">
    <text evidence="2">The sequence shown here is derived from an EMBL/GenBank/DDBJ whole genome shotgun (WGS) entry which is preliminary data.</text>
</comment>
<evidence type="ECO:0000313" key="2">
    <source>
        <dbReference type="EMBL" id="OWM72124.1"/>
    </source>
</evidence>
<dbReference type="GO" id="GO:0020037">
    <property type="term" value="F:heme binding"/>
    <property type="evidence" value="ECO:0007669"/>
    <property type="project" value="InterPro"/>
</dbReference>
<dbReference type="Gene3D" id="1.10.630.10">
    <property type="entry name" value="Cytochrome P450"/>
    <property type="match status" value="1"/>
</dbReference>
<keyword evidence="1" id="KW-0408">Iron</keyword>
<dbReference type="InterPro" id="IPR051382">
    <property type="entry name" value="CYP450_AA/FA_Hydroxylases"/>
</dbReference>
<dbReference type="GO" id="GO:0005506">
    <property type="term" value="F:iron ion binding"/>
    <property type="evidence" value="ECO:0007669"/>
    <property type="project" value="InterPro"/>
</dbReference>
<dbReference type="InterPro" id="IPR002401">
    <property type="entry name" value="Cyt_P450_E_grp-I"/>
</dbReference>
<keyword evidence="1" id="KW-0349">Heme</keyword>
<reference evidence="3" key="1">
    <citation type="journal article" date="2017" name="Plant J.">
        <title>The pomegranate (Punica granatum L.) genome and the genomics of punicalagin biosynthesis.</title>
        <authorList>
            <person name="Qin G."/>
            <person name="Xu C."/>
            <person name="Ming R."/>
            <person name="Tang H."/>
            <person name="Guyot R."/>
            <person name="Kramer E.M."/>
            <person name="Hu Y."/>
            <person name="Yi X."/>
            <person name="Qi Y."/>
            <person name="Xu X."/>
            <person name="Gao Z."/>
            <person name="Pan H."/>
            <person name="Jian J."/>
            <person name="Tian Y."/>
            <person name="Yue Z."/>
            <person name="Xu Y."/>
        </authorList>
    </citation>
    <scope>NUCLEOTIDE SEQUENCE [LARGE SCALE GENOMIC DNA]</scope>
    <source>
        <strain evidence="3">cv. Dabenzi</strain>
    </source>
</reference>
<dbReference type="PANTHER" id="PTHR47949">
    <property type="entry name" value="CYTOCHROME P450 703A2-RELATED-RELATED"/>
    <property type="match status" value="1"/>
</dbReference>
<dbReference type="SUPFAM" id="SSF48264">
    <property type="entry name" value="Cytochrome P450"/>
    <property type="match status" value="1"/>
</dbReference>
<name>A0A218WGZ6_PUNGR</name>
<dbReference type="InterPro" id="IPR001128">
    <property type="entry name" value="Cyt_P450"/>
</dbReference>
<evidence type="ECO:0000256" key="1">
    <source>
        <dbReference type="PIRSR" id="PIRSR602401-1"/>
    </source>
</evidence>
<dbReference type="PRINTS" id="PR00385">
    <property type="entry name" value="P450"/>
</dbReference>
<evidence type="ECO:0008006" key="4">
    <source>
        <dbReference type="Google" id="ProtNLM"/>
    </source>
</evidence>
<gene>
    <name evidence="2" type="ORF">CDL15_Pgr018007</name>
</gene>
<keyword evidence="1" id="KW-0479">Metal-binding</keyword>
<dbReference type="PANTHER" id="PTHR47949:SF4">
    <property type="entry name" value="TYROSINE N-MONOOXYGENASE"/>
    <property type="match status" value="1"/>
</dbReference>